<dbReference type="GO" id="GO:0007023">
    <property type="term" value="P:post-chaperonin tubulin folding pathway"/>
    <property type="evidence" value="ECO:0007669"/>
    <property type="project" value="InterPro"/>
</dbReference>
<keyword evidence="2" id="KW-0963">Cytoplasm</keyword>
<dbReference type="CDD" id="cd01789">
    <property type="entry name" value="Ubl_TBCB"/>
    <property type="match status" value="1"/>
</dbReference>
<dbReference type="InterPro" id="IPR029071">
    <property type="entry name" value="Ubiquitin-like_domsf"/>
</dbReference>
<dbReference type="Gene3D" id="2.30.30.190">
    <property type="entry name" value="CAP Gly-rich-like domain"/>
    <property type="match status" value="1"/>
</dbReference>
<evidence type="ECO:0000259" key="5">
    <source>
        <dbReference type="PROSITE" id="PS50245"/>
    </source>
</evidence>
<dbReference type="GO" id="GO:0043014">
    <property type="term" value="F:alpha-tubulin binding"/>
    <property type="evidence" value="ECO:0007669"/>
    <property type="project" value="InterPro"/>
</dbReference>
<dbReference type="SMART" id="SM01052">
    <property type="entry name" value="CAP_GLY"/>
    <property type="match status" value="1"/>
</dbReference>
<dbReference type="EMBL" id="LCWF01000008">
    <property type="protein sequence ID" value="KKY28857.1"/>
    <property type="molecule type" value="Genomic_DNA"/>
</dbReference>
<dbReference type="InterPro" id="IPR000626">
    <property type="entry name" value="Ubiquitin-like_dom"/>
</dbReference>
<evidence type="ECO:0000313" key="6">
    <source>
        <dbReference type="EMBL" id="KKY28857.1"/>
    </source>
</evidence>
<dbReference type="SUPFAM" id="SSF74924">
    <property type="entry name" value="Cap-Gly domain"/>
    <property type="match status" value="1"/>
</dbReference>
<dbReference type="AlphaFoldDB" id="A0A0G2F243"/>
<dbReference type="InterPro" id="IPR036859">
    <property type="entry name" value="CAP-Gly_dom_sf"/>
</dbReference>
<organism evidence="6 7">
    <name type="scientific">Phaeomoniella chlamydospora</name>
    <name type="common">Phaeoacremonium chlamydosporum</name>
    <dbReference type="NCBI Taxonomy" id="158046"/>
    <lineage>
        <taxon>Eukaryota</taxon>
        <taxon>Fungi</taxon>
        <taxon>Dikarya</taxon>
        <taxon>Ascomycota</taxon>
        <taxon>Pezizomycotina</taxon>
        <taxon>Eurotiomycetes</taxon>
        <taxon>Chaetothyriomycetidae</taxon>
        <taxon>Phaeomoniellales</taxon>
        <taxon>Phaeomoniellaceae</taxon>
        <taxon>Phaeomoniella</taxon>
    </lineage>
</organism>
<dbReference type="OrthoDB" id="5295208at2759"/>
<dbReference type="InterPro" id="IPR045172">
    <property type="entry name" value="TBCB_Ubl"/>
</dbReference>
<dbReference type="Pfam" id="PF01302">
    <property type="entry name" value="CAP_GLY"/>
    <property type="match status" value="1"/>
</dbReference>
<sequence>MSTSAPDVPVIILVPNEDGPKTNTDQEPLPLIQSERRINLSWTLGHFKSRMEMVTGIPPESMKVEVRGRDVGEWMNEEDSVGRWGVSKGEVVVIHDTRPPSVRAQNIFDPNGPYAVPKYEMPTSAYETLSDSVLSWKKNNRLGRFNPAAPTPEALAQARHERDQSFIESQQIKLDRRCRVGESDTRRGVVKFIGEVPEIGGGEGGKERGAIWIGVAFDEPVGKNDGTIKGKRYFECQGEKFGGFIRPEIVECGEQWGVLDDLLGDEKDDDMEEI</sequence>
<evidence type="ECO:0000256" key="1">
    <source>
        <dbReference type="ARBA" id="ARBA00004496"/>
    </source>
</evidence>
<dbReference type="GO" id="GO:0035371">
    <property type="term" value="C:microtubule plus-end"/>
    <property type="evidence" value="ECO:0007669"/>
    <property type="project" value="TreeGrafter"/>
</dbReference>
<gene>
    <name evidence="6" type="ORF">UCRPC4_g00366</name>
</gene>
<dbReference type="PROSITE" id="PS00845">
    <property type="entry name" value="CAP_GLY_1"/>
    <property type="match status" value="1"/>
</dbReference>
<comment type="similarity">
    <text evidence="4">Belongs to the TBCB family.</text>
</comment>
<dbReference type="GO" id="GO:0031122">
    <property type="term" value="P:cytoplasmic microtubule organization"/>
    <property type="evidence" value="ECO:0007669"/>
    <property type="project" value="EnsemblFungi"/>
</dbReference>
<dbReference type="PANTHER" id="PTHR18916:SF85">
    <property type="entry name" value="TUBULIN-FOLDING COFACTOR B"/>
    <property type="match status" value="1"/>
</dbReference>
<protein>
    <submittedName>
        <fullName evidence="6">Putative cell polarity protein</fullName>
    </submittedName>
</protein>
<dbReference type="PROSITE" id="PS50245">
    <property type="entry name" value="CAP_GLY_2"/>
    <property type="match status" value="1"/>
</dbReference>
<evidence type="ECO:0000256" key="4">
    <source>
        <dbReference type="ARBA" id="ARBA00025779"/>
    </source>
</evidence>
<dbReference type="GO" id="GO:0051010">
    <property type="term" value="F:microtubule plus-end binding"/>
    <property type="evidence" value="ECO:0007669"/>
    <property type="project" value="TreeGrafter"/>
</dbReference>
<proteinExistence type="inferred from homology"/>
<dbReference type="PANTHER" id="PTHR18916">
    <property type="entry name" value="DYNACTIN 1-RELATED MICROTUBULE-BINDING"/>
    <property type="match status" value="1"/>
</dbReference>
<dbReference type="Proteomes" id="UP000053317">
    <property type="component" value="Unassembled WGS sequence"/>
</dbReference>
<dbReference type="InterPro" id="IPR000938">
    <property type="entry name" value="CAP-Gly_domain"/>
</dbReference>
<dbReference type="SUPFAM" id="SSF54236">
    <property type="entry name" value="Ubiquitin-like"/>
    <property type="match status" value="1"/>
</dbReference>
<keyword evidence="3" id="KW-0143">Chaperone</keyword>
<dbReference type="GO" id="GO:0007021">
    <property type="term" value="P:tubulin complex assembly"/>
    <property type="evidence" value="ECO:0007669"/>
    <property type="project" value="InterPro"/>
</dbReference>
<dbReference type="GO" id="GO:0005938">
    <property type="term" value="C:cell cortex"/>
    <property type="evidence" value="ECO:0007669"/>
    <property type="project" value="TreeGrafter"/>
</dbReference>
<reference evidence="6 7" key="1">
    <citation type="submission" date="2015-05" db="EMBL/GenBank/DDBJ databases">
        <title>Distinctive expansion of gene families associated with plant cell wall degradation and secondary metabolism in the genomes of grapevine trunk pathogens.</title>
        <authorList>
            <person name="Lawrence D.P."/>
            <person name="Travadon R."/>
            <person name="Rolshausen P.E."/>
            <person name="Baumgartner K."/>
        </authorList>
    </citation>
    <scope>NUCLEOTIDE SEQUENCE [LARGE SCALE GENOMIC DNA]</scope>
    <source>
        <strain evidence="6">UCRPC4</strain>
    </source>
</reference>
<keyword evidence="7" id="KW-1185">Reference proteome</keyword>
<name>A0A0G2F243_PHACM</name>
<comment type="caution">
    <text evidence="6">The sequence shown here is derived from an EMBL/GenBank/DDBJ whole genome shotgun (WGS) entry which is preliminary data.</text>
</comment>
<evidence type="ECO:0000256" key="3">
    <source>
        <dbReference type="ARBA" id="ARBA00023186"/>
    </source>
</evidence>
<dbReference type="Gene3D" id="3.10.20.90">
    <property type="entry name" value="Phosphatidylinositol 3-kinase Catalytic Subunit, Chain A, domain 1"/>
    <property type="match status" value="1"/>
</dbReference>
<feature type="domain" description="CAP-Gly" evidence="5">
    <location>
        <begin position="211"/>
        <end position="246"/>
    </location>
</feature>
<dbReference type="Pfam" id="PF14560">
    <property type="entry name" value="Ubiquitin_2"/>
    <property type="match status" value="1"/>
</dbReference>
<reference evidence="6 7" key="2">
    <citation type="submission" date="2015-05" db="EMBL/GenBank/DDBJ databases">
        <authorList>
            <person name="Morales-Cruz A."/>
            <person name="Amrine K.C."/>
            <person name="Cantu D."/>
        </authorList>
    </citation>
    <scope>NUCLEOTIDE SEQUENCE [LARGE SCALE GENOMIC DNA]</scope>
    <source>
        <strain evidence="6">UCRPC4</strain>
    </source>
</reference>
<accession>A0A0G2F243</accession>
<evidence type="ECO:0000313" key="7">
    <source>
        <dbReference type="Proteomes" id="UP000053317"/>
    </source>
</evidence>
<dbReference type="GO" id="GO:0005634">
    <property type="term" value="C:nucleus"/>
    <property type="evidence" value="ECO:0007669"/>
    <property type="project" value="TreeGrafter"/>
</dbReference>
<comment type="subcellular location">
    <subcellularLocation>
        <location evidence="1">Cytoplasm</location>
    </subcellularLocation>
</comment>
<evidence type="ECO:0000256" key="2">
    <source>
        <dbReference type="ARBA" id="ARBA00022490"/>
    </source>
</evidence>